<proteinExistence type="predicted"/>
<evidence type="ECO:0000313" key="3">
    <source>
        <dbReference type="WBParaSite" id="MhA1_Contig1237.frz3.gene7"/>
    </source>
</evidence>
<evidence type="ECO:0000313" key="2">
    <source>
        <dbReference type="Proteomes" id="UP000095281"/>
    </source>
</evidence>
<keyword evidence="2" id="KW-1185">Reference proteome</keyword>
<name>A0A1I8B2M7_MELHA</name>
<accession>A0A1I8B2M7</accession>
<dbReference type="Proteomes" id="UP000095281">
    <property type="component" value="Unplaced"/>
</dbReference>
<feature type="region of interest" description="Disordered" evidence="1">
    <location>
        <begin position="1"/>
        <end position="114"/>
    </location>
</feature>
<feature type="compositionally biased region" description="Polar residues" evidence="1">
    <location>
        <begin position="1"/>
        <end position="26"/>
    </location>
</feature>
<feature type="compositionally biased region" description="Polar residues" evidence="1">
    <location>
        <begin position="51"/>
        <end position="85"/>
    </location>
</feature>
<feature type="compositionally biased region" description="Basic and acidic residues" evidence="1">
    <location>
        <begin position="102"/>
        <end position="114"/>
    </location>
</feature>
<reference evidence="3" key="1">
    <citation type="submission" date="2016-11" db="UniProtKB">
        <authorList>
            <consortium name="WormBaseParasite"/>
        </authorList>
    </citation>
    <scope>IDENTIFICATION</scope>
</reference>
<protein>
    <submittedName>
        <fullName evidence="3">Uncharacterized protein</fullName>
    </submittedName>
</protein>
<evidence type="ECO:0000256" key="1">
    <source>
        <dbReference type="SAM" id="MobiDB-lite"/>
    </source>
</evidence>
<feature type="compositionally biased region" description="Low complexity" evidence="1">
    <location>
        <begin position="27"/>
        <end position="40"/>
    </location>
</feature>
<dbReference type="WBParaSite" id="MhA1_Contig1237.frz3.gene7">
    <property type="protein sequence ID" value="MhA1_Contig1237.frz3.gene7"/>
    <property type="gene ID" value="MhA1_Contig1237.frz3.gene7"/>
</dbReference>
<sequence length="114" mass="12896">MQDTINLTHDTQTKATHQQGDNNKSGNYLDLNLTLGLNTTKNHKRRKDQNENPNQVNLDLTLGGSSSTQGHNSGNFQHHQSQRGVSQFGRDLTLGHSPQRKYIKEHNFFEDKGN</sequence>
<organism evidence="2 3">
    <name type="scientific">Meloidogyne hapla</name>
    <name type="common">Root-knot nematode worm</name>
    <dbReference type="NCBI Taxonomy" id="6305"/>
    <lineage>
        <taxon>Eukaryota</taxon>
        <taxon>Metazoa</taxon>
        <taxon>Ecdysozoa</taxon>
        <taxon>Nematoda</taxon>
        <taxon>Chromadorea</taxon>
        <taxon>Rhabditida</taxon>
        <taxon>Tylenchina</taxon>
        <taxon>Tylenchomorpha</taxon>
        <taxon>Tylenchoidea</taxon>
        <taxon>Meloidogynidae</taxon>
        <taxon>Meloidogyninae</taxon>
        <taxon>Meloidogyne</taxon>
    </lineage>
</organism>
<dbReference type="AlphaFoldDB" id="A0A1I8B2M7"/>